<proteinExistence type="predicted"/>
<name>A0ABQ8T6C4_PERAM</name>
<sequence length="1428" mass="160898">MAVHTETWSNVEVHNVLQFLVLKGTSPGEINRQLVEVRDLELGDFHLFGPLKKHLGDINIQLDFQEPVSKSNDDPPEVLKMQQSLKTADNSGRDKMTNQLTAGGVGHRKQVKKVVKKKLARHPEPTKRGSKEDLGSPSTCEGKEGNKEPQNYSLRSWCLRGWSDKSVSKDIETIKYAGDRFGLPSAAGGRDMHHRPLEPLLSHPSGVPPPTFRRYEHFDVAPPGTGPDIPGIGSTYDKPRYDRGGYENRPPPPLEDFLTPPGVDHRYRDRDRDVPGNRERDIGPPGVRERDIVPPGIRDRDVGIRDREMGMPGIRDRDRDIGPPGVRDRDLGPPMWDSRERGGRDDLPPGRDGPLPRDRDLGLSDRSRDKDRDRDRDVRERDGDRDRDRDRDRSRGEYYEGDHRRSYDKSYSSYNSPDVKKRKQSLSPGPGRHERYSSSERHHRRGSDRRKNSGSIQVPQGGKENRHLSQQQPVETVVDAAGGQRERDKDTQKRERVLVEVRKEPSVDRLKKDDKSKKEEENKKGKDKKKKKKEKEPESEKLKKKRRKEKKEGKKDGQEAQDKIKVMLKGTDRKAHHKEKEEEKADREDNKAEEKGIVTNIPVQQEKKVPTLVSGTIVEKVKGTALRTFDAPPTESIVDGLYGDMEDTRIDDSVIANYGKVIAEEVQDRKVELTEEKSDPDKGSEAVQEGGAQDEVRIKTEVSSDSESVAKTSGPDPAKANVMLAPLPEPSKWELEEEFTPGSSFEKRESEDGSGGNAQADKAAGKVVTSEVLKRAENAIFQKAINAIRPIEPPKKVSSSDRKVYTSSEKRTSGDVAAPEAVETHHNSHCWTRGEIRGDRSLESNTQPVTKSKGKLDRSKFSSTNTSQWGDSADSTSPHRVSAKERLGARVDGDGDRKKDESKESRRHRSRSDSRERKHAATKKGLKSAVEKKRTISRSRSRSPHHRKSGDRKHQELLKESKYADEGRRYDVSGDRRYVGDQKYTSGTSERSSDSRSKRGDRDGREGRYPDMDRERRPLDRGGIESSRRREHSESKKWDESKEKKETAKSPDRRRDRSESRETKVEKSRSKLKEEREKSVEKGKGKHKTKKKTKNRRSESRSRKKSVSDRESKRGKKKDKKHKKEKGKKHKQRDDKTEKKESENGKEREEGDEKTESTKEVKNSTSNDGASGAGNNDGKVSGSSETTGEQNKDKPRKGGRRNPRLASDRKKSTLDEASFEPDYDASSSVDTDAEDVGENEKKIDGSGDKKTDSNVSPGKKRDRSTSIDPTSVDQKRQKLDKDSDKADKTGIDDTNKKGSGKSGSGKSSSVKKRDRSVSSSDSSDDDSSDEDEDDSSSGSSSSSDDDSSDDSSVHRRRKKKSHHRRRGKRSKKSSRRASNSSSDSDTESESASTSDSDGGRGRKSGRSSKKHQHRNKVNKKKKKKSKHR</sequence>
<feature type="compositionally biased region" description="Basic and acidic residues" evidence="1">
    <location>
        <begin position="237"/>
        <end position="246"/>
    </location>
</feature>
<feature type="compositionally biased region" description="Basic and acidic residues" evidence="1">
    <location>
        <begin position="792"/>
        <end position="813"/>
    </location>
</feature>
<dbReference type="PANTHER" id="PTHR47048:SF1">
    <property type="entry name" value="PROTEIN SCAF11"/>
    <property type="match status" value="1"/>
</dbReference>
<feature type="compositionally biased region" description="Basic residues" evidence="1">
    <location>
        <begin position="1354"/>
        <end position="1375"/>
    </location>
</feature>
<feature type="compositionally biased region" description="Basic and acidic residues" evidence="1">
    <location>
        <begin position="550"/>
        <end position="596"/>
    </location>
</feature>
<feature type="compositionally biased region" description="Polar residues" evidence="1">
    <location>
        <begin position="861"/>
        <end position="879"/>
    </location>
</feature>
<evidence type="ECO:0000256" key="1">
    <source>
        <dbReference type="SAM" id="MobiDB-lite"/>
    </source>
</evidence>
<protein>
    <submittedName>
        <fullName evidence="2">Uncharacterized protein</fullName>
    </submittedName>
</protein>
<feature type="compositionally biased region" description="Basic and acidic residues" evidence="1">
    <location>
        <begin position="431"/>
        <end position="440"/>
    </location>
</feature>
<reference evidence="2 3" key="1">
    <citation type="journal article" date="2022" name="Allergy">
        <title>Genome assembly and annotation of Periplaneta americana reveal a comprehensive cockroach allergen profile.</title>
        <authorList>
            <person name="Wang L."/>
            <person name="Xiong Q."/>
            <person name="Saelim N."/>
            <person name="Wang L."/>
            <person name="Nong W."/>
            <person name="Wan A.T."/>
            <person name="Shi M."/>
            <person name="Liu X."/>
            <person name="Cao Q."/>
            <person name="Hui J.H.L."/>
            <person name="Sookrung N."/>
            <person name="Leung T.F."/>
            <person name="Tungtrongchitr A."/>
            <person name="Tsui S.K.W."/>
        </authorList>
    </citation>
    <scope>NUCLEOTIDE SEQUENCE [LARGE SCALE GENOMIC DNA]</scope>
    <source>
        <strain evidence="2">PWHHKU_190912</strain>
    </source>
</reference>
<feature type="compositionally biased region" description="Basic residues" evidence="1">
    <location>
        <begin position="935"/>
        <end position="951"/>
    </location>
</feature>
<feature type="region of interest" description="Disordered" evidence="1">
    <location>
        <begin position="785"/>
        <end position="1428"/>
    </location>
</feature>
<organism evidence="2 3">
    <name type="scientific">Periplaneta americana</name>
    <name type="common">American cockroach</name>
    <name type="synonym">Blatta americana</name>
    <dbReference type="NCBI Taxonomy" id="6978"/>
    <lineage>
        <taxon>Eukaryota</taxon>
        <taxon>Metazoa</taxon>
        <taxon>Ecdysozoa</taxon>
        <taxon>Arthropoda</taxon>
        <taxon>Hexapoda</taxon>
        <taxon>Insecta</taxon>
        <taxon>Pterygota</taxon>
        <taxon>Neoptera</taxon>
        <taxon>Polyneoptera</taxon>
        <taxon>Dictyoptera</taxon>
        <taxon>Blattodea</taxon>
        <taxon>Blattoidea</taxon>
        <taxon>Blattidae</taxon>
        <taxon>Blattinae</taxon>
        <taxon>Periplaneta</taxon>
    </lineage>
</organism>
<feature type="compositionally biased region" description="Basic residues" evidence="1">
    <location>
        <begin position="1194"/>
        <end position="1203"/>
    </location>
</feature>
<keyword evidence="3" id="KW-1185">Reference proteome</keyword>
<feature type="compositionally biased region" description="Basic and acidic residues" evidence="1">
    <location>
        <begin position="991"/>
        <end position="1083"/>
    </location>
</feature>
<feature type="compositionally biased region" description="Basic and acidic residues" evidence="1">
    <location>
        <begin position="952"/>
        <end position="980"/>
    </location>
</feature>
<feature type="compositionally biased region" description="Basic and acidic residues" evidence="1">
    <location>
        <begin position="1238"/>
        <end position="1252"/>
    </location>
</feature>
<feature type="compositionally biased region" description="Basic and acidic residues" evidence="1">
    <location>
        <begin position="1273"/>
        <end position="1296"/>
    </location>
</feature>
<accession>A0ABQ8T6C4</accession>
<feature type="compositionally biased region" description="Basic and acidic residues" evidence="1">
    <location>
        <begin position="1132"/>
        <end position="1162"/>
    </location>
</feature>
<feature type="compositionally biased region" description="Low complexity" evidence="1">
    <location>
        <begin position="222"/>
        <end position="233"/>
    </location>
</feature>
<feature type="compositionally biased region" description="Basic and acidic residues" evidence="1">
    <location>
        <begin position="882"/>
        <end position="904"/>
    </location>
</feature>
<feature type="compositionally biased region" description="Basic residues" evidence="1">
    <location>
        <begin position="917"/>
        <end position="926"/>
    </location>
</feature>
<dbReference type="EMBL" id="JAJSOF020000015">
    <property type="protein sequence ID" value="KAJ4441240.1"/>
    <property type="molecule type" value="Genomic_DNA"/>
</dbReference>
<feature type="compositionally biased region" description="Basic and acidic residues" evidence="1">
    <location>
        <begin position="822"/>
        <end position="842"/>
    </location>
</feature>
<feature type="compositionally biased region" description="Basic residues" evidence="1">
    <location>
        <begin position="1084"/>
        <end position="1095"/>
    </location>
</feature>
<feature type="compositionally biased region" description="Basic and acidic residues" evidence="1">
    <location>
        <begin position="671"/>
        <end position="684"/>
    </location>
</feature>
<feature type="compositionally biased region" description="Low complexity" evidence="1">
    <location>
        <begin position="1376"/>
        <end position="1396"/>
    </location>
</feature>
<feature type="compositionally biased region" description="Basic and acidic residues" evidence="1">
    <location>
        <begin position="484"/>
        <end position="524"/>
    </location>
</feature>
<feature type="compositionally biased region" description="Low complexity" evidence="1">
    <location>
        <begin position="1163"/>
        <end position="1178"/>
    </location>
</feature>
<feature type="compositionally biased region" description="Basic and acidic residues" evidence="1">
    <location>
        <begin position="1096"/>
        <end position="1112"/>
    </location>
</feature>
<feature type="compositionally biased region" description="Basic residues" evidence="1">
    <location>
        <begin position="1113"/>
        <end position="1131"/>
    </location>
</feature>
<evidence type="ECO:0000313" key="2">
    <source>
        <dbReference type="EMBL" id="KAJ4441240.1"/>
    </source>
</evidence>
<feature type="compositionally biased region" description="Basic residues" evidence="1">
    <location>
        <begin position="1401"/>
        <end position="1428"/>
    </location>
</feature>
<feature type="compositionally biased region" description="Basic and acidic residues" evidence="1">
    <location>
        <begin position="121"/>
        <end position="134"/>
    </location>
</feature>
<dbReference type="Proteomes" id="UP001148838">
    <property type="component" value="Unassembled WGS sequence"/>
</dbReference>
<feature type="region of interest" description="Disordered" evidence="1">
    <location>
        <begin position="86"/>
        <end position="150"/>
    </location>
</feature>
<feature type="compositionally biased region" description="Basic and acidic residues" evidence="1">
    <location>
        <begin position="263"/>
        <end position="408"/>
    </location>
</feature>
<gene>
    <name evidence="2" type="ORF">ANN_11091</name>
</gene>
<dbReference type="PANTHER" id="PTHR47048">
    <property type="entry name" value="PROTEIN SCAF11"/>
    <property type="match status" value="1"/>
</dbReference>
<feature type="compositionally biased region" description="Basic residues" evidence="1">
    <location>
        <begin position="106"/>
        <end position="120"/>
    </location>
</feature>
<feature type="region of interest" description="Disordered" evidence="1">
    <location>
        <begin position="219"/>
        <end position="602"/>
    </location>
</feature>
<evidence type="ECO:0000313" key="3">
    <source>
        <dbReference type="Proteomes" id="UP001148838"/>
    </source>
</evidence>
<feature type="region of interest" description="Disordered" evidence="1">
    <location>
        <begin position="671"/>
        <end position="767"/>
    </location>
</feature>
<comment type="caution">
    <text evidence="2">The sequence shown here is derived from an EMBL/GenBank/DDBJ whole genome shotgun (WGS) entry which is preliminary data.</text>
</comment>
<feature type="compositionally biased region" description="Acidic residues" evidence="1">
    <location>
        <begin position="1322"/>
        <end position="1335"/>
    </location>
</feature>